<dbReference type="RefSeq" id="WP_115278605.1">
    <property type="nucleotide sequence ID" value="NZ_AP022600.1"/>
</dbReference>
<accession>A0A378TFP6</accession>
<name>A0A378TFP6_9MYCO</name>
<dbReference type="Proteomes" id="UP000254978">
    <property type="component" value="Unassembled WGS sequence"/>
</dbReference>
<evidence type="ECO:0000313" key="1">
    <source>
        <dbReference type="EMBL" id="STZ58967.1"/>
    </source>
</evidence>
<dbReference type="AlphaFoldDB" id="A0A378TFP6"/>
<gene>
    <name evidence="1" type="ORF">NCTC10821_02488</name>
</gene>
<sequence>MDGVLAAVATTIGRLTGRVPTEPQMVFDAMHTPSVVKPGAMMYRGSKTQDRVDLADGLRLLQGHGIRTTRMVCEKVCSAADFLDLQQMLSARGVEVLVGVDETFAVVCGSDRAGGTLTLCSPRDGVSEVPLDEFLSRWDLQIITAQLCSEPEARTVTWRKLRPRRESAGSVPVDRSHHLRGRR</sequence>
<evidence type="ECO:0000313" key="2">
    <source>
        <dbReference type="Proteomes" id="UP000254978"/>
    </source>
</evidence>
<reference evidence="1 2" key="1">
    <citation type="submission" date="2018-06" db="EMBL/GenBank/DDBJ databases">
        <authorList>
            <consortium name="Pathogen Informatics"/>
            <person name="Doyle S."/>
        </authorList>
    </citation>
    <scope>NUCLEOTIDE SEQUENCE [LARGE SCALE GENOMIC DNA]</scope>
    <source>
        <strain evidence="1 2">NCTC10821</strain>
    </source>
</reference>
<keyword evidence="2" id="KW-1185">Reference proteome</keyword>
<dbReference type="EMBL" id="UGQT01000001">
    <property type="protein sequence ID" value="STZ58967.1"/>
    <property type="molecule type" value="Genomic_DNA"/>
</dbReference>
<protein>
    <submittedName>
        <fullName evidence="1">Putative secreted protein</fullName>
    </submittedName>
</protein>
<proteinExistence type="predicted"/>
<organism evidence="1 2">
    <name type="scientific">Mycolicibacterium tokaiense</name>
    <dbReference type="NCBI Taxonomy" id="39695"/>
    <lineage>
        <taxon>Bacteria</taxon>
        <taxon>Bacillati</taxon>
        <taxon>Actinomycetota</taxon>
        <taxon>Actinomycetes</taxon>
        <taxon>Mycobacteriales</taxon>
        <taxon>Mycobacteriaceae</taxon>
        <taxon>Mycolicibacterium</taxon>
    </lineage>
</organism>